<dbReference type="InterPro" id="IPR009057">
    <property type="entry name" value="Homeodomain-like_sf"/>
</dbReference>
<feature type="domain" description="Homeodomain phBC6A51-type" evidence="2">
    <location>
        <begin position="3"/>
        <end position="59"/>
    </location>
</feature>
<dbReference type="Proteomes" id="UP001312865">
    <property type="component" value="Unassembled WGS sequence"/>
</dbReference>
<evidence type="ECO:0000313" key="4">
    <source>
        <dbReference type="Proteomes" id="UP001312865"/>
    </source>
</evidence>
<proteinExistence type="predicted"/>
<evidence type="ECO:0000259" key="2">
    <source>
        <dbReference type="Pfam" id="PF13022"/>
    </source>
</evidence>
<name>A0ABU8HJ30_9BACI</name>
<keyword evidence="4" id="KW-1185">Reference proteome</keyword>
<accession>A0ABU8HJ30</accession>
<evidence type="ECO:0000256" key="1">
    <source>
        <dbReference type="SAM" id="MobiDB-lite"/>
    </source>
</evidence>
<feature type="compositionally biased region" description="Acidic residues" evidence="1">
    <location>
        <begin position="120"/>
        <end position="138"/>
    </location>
</feature>
<gene>
    <name evidence="3" type="ORF">WAK64_20510</name>
</gene>
<reference evidence="3 4" key="1">
    <citation type="journal article" date="2018" name="J. Microbiol.">
        <title>Bacillus spongiae sp. nov., isolated from sponge of Jeju Island.</title>
        <authorList>
            <person name="Lee G.E."/>
            <person name="Im W.T."/>
            <person name="Park J.S."/>
        </authorList>
    </citation>
    <scope>NUCLEOTIDE SEQUENCE [LARGE SCALE GENOMIC DNA]</scope>
    <source>
        <strain evidence="3 4">135PIL107-10</strain>
    </source>
</reference>
<dbReference type="Gene3D" id="1.10.10.60">
    <property type="entry name" value="Homeodomain-like"/>
    <property type="match status" value="1"/>
</dbReference>
<comment type="caution">
    <text evidence="3">The sequence shown here is derived from an EMBL/GenBank/DDBJ whole genome shotgun (WGS) entry which is preliminary data.</text>
</comment>
<organism evidence="3 4">
    <name type="scientific">Bacillus spongiae</name>
    <dbReference type="NCBI Taxonomy" id="2683610"/>
    <lineage>
        <taxon>Bacteria</taxon>
        <taxon>Bacillati</taxon>
        <taxon>Bacillota</taxon>
        <taxon>Bacilli</taxon>
        <taxon>Bacillales</taxon>
        <taxon>Bacillaceae</taxon>
        <taxon>Bacillus</taxon>
    </lineage>
</organism>
<dbReference type="SUPFAM" id="SSF46689">
    <property type="entry name" value="Homeodomain-like"/>
    <property type="match status" value="1"/>
</dbReference>
<evidence type="ECO:0000313" key="3">
    <source>
        <dbReference type="EMBL" id="MEI5909414.1"/>
    </source>
</evidence>
<protein>
    <submittedName>
        <fullName evidence="3">PhBC6A51 family helix-turn-helix protein</fullName>
    </submittedName>
</protein>
<feature type="region of interest" description="Disordered" evidence="1">
    <location>
        <begin position="108"/>
        <end position="138"/>
    </location>
</feature>
<dbReference type="EMBL" id="JBBAXC010000026">
    <property type="protein sequence ID" value="MEI5909414.1"/>
    <property type="molecule type" value="Genomic_DNA"/>
</dbReference>
<sequence length="138" mass="15864">MEELKLSQQQLLAAEMIAAGTAPRTEIANIVGCSRTTLYNWMEKNQLFITEVDRIKQETKEWGMNHIKANFAKATIDYWKFIEDTDNPAEKGKGYRYFIDRQLGKPTARHEIEAQGEASDSADADVLDQEFDEDEKEE</sequence>
<dbReference type="InterPro" id="IPR024978">
    <property type="entry name" value="Homeodomain_phBC6A51-type"/>
</dbReference>
<dbReference type="Pfam" id="PF13022">
    <property type="entry name" value="HTH_Tnp_1_2"/>
    <property type="match status" value="1"/>
</dbReference>
<dbReference type="RefSeq" id="WP_336588858.1">
    <property type="nucleotide sequence ID" value="NZ_JBBAXC010000026.1"/>
</dbReference>